<gene>
    <name evidence="1" type="ORF">SAMN05661109_02224</name>
</gene>
<dbReference type="AlphaFoldDB" id="A0A1H9VGQ2"/>
<reference evidence="2" key="1">
    <citation type="submission" date="2016-10" db="EMBL/GenBank/DDBJ databases">
        <authorList>
            <person name="Varghese N."/>
            <person name="Submissions S."/>
        </authorList>
    </citation>
    <scope>NUCLEOTIDE SEQUENCE [LARGE SCALE GENOMIC DNA]</scope>
    <source>
        <strain evidence="2">DSM 20524</strain>
    </source>
</reference>
<dbReference type="EMBL" id="FOGQ01000012">
    <property type="protein sequence ID" value="SES20739.1"/>
    <property type="molecule type" value="Genomic_DNA"/>
</dbReference>
<evidence type="ECO:0008006" key="3">
    <source>
        <dbReference type="Google" id="ProtNLM"/>
    </source>
</evidence>
<keyword evidence="2" id="KW-1185">Reference proteome</keyword>
<organism evidence="1 2">
    <name type="scientific">Corynebacterium cystitidis DSM 20524</name>
    <dbReference type="NCBI Taxonomy" id="1121357"/>
    <lineage>
        <taxon>Bacteria</taxon>
        <taxon>Bacillati</taxon>
        <taxon>Actinomycetota</taxon>
        <taxon>Actinomycetes</taxon>
        <taxon>Mycobacteriales</taxon>
        <taxon>Corynebacteriaceae</taxon>
        <taxon>Corynebacterium</taxon>
    </lineage>
</organism>
<evidence type="ECO:0000313" key="1">
    <source>
        <dbReference type="EMBL" id="SES20739.1"/>
    </source>
</evidence>
<protein>
    <recommendedName>
        <fullName evidence="3">Roadblock/LAMTOR2 domain-containing protein</fullName>
    </recommendedName>
</protein>
<dbReference type="Proteomes" id="UP000198929">
    <property type="component" value="Unassembled WGS sequence"/>
</dbReference>
<proteinExistence type="predicted"/>
<name>A0A1H9VGQ2_9CORY</name>
<accession>A0A1H9VGQ2</accession>
<sequence length="127" mass="13764">MFNPYTLNSLTHTVAEDIDGVRGAAIIDLELGLALTDQSNSTISNMDLVGGHYAVMLKKKLRTLTKLGSTSRLKTIVMSYENETHIISVVDSESFLLTVAEPDADPITAIDHAIDMAHAPAFEYQAA</sequence>
<evidence type="ECO:0000313" key="2">
    <source>
        <dbReference type="Proteomes" id="UP000198929"/>
    </source>
</evidence>
<dbReference type="RefSeq" id="WP_092260159.1">
    <property type="nucleotide sequence ID" value="NZ_CP047199.1"/>
</dbReference>